<accession>A0AAP0NDL3</accession>
<keyword evidence="3" id="KW-1185">Reference proteome</keyword>
<comment type="caution">
    <text evidence="2">The sequence shown here is derived from an EMBL/GenBank/DDBJ whole genome shotgun (WGS) entry which is preliminary data.</text>
</comment>
<dbReference type="Proteomes" id="UP001415857">
    <property type="component" value="Unassembled WGS sequence"/>
</dbReference>
<dbReference type="PANTHER" id="PTHR46033:SF8">
    <property type="entry name" value="PROTEIN MAINTENANCE OF MERISTEMS-LIKE"/>
    <property type="match status" value="1"/>
</dbReference>
<organism evidence="2 3">
    <name type="scientific">Liquidambar formosana</name>
    <name type="common">Formosan gum</name>
    <dbReference type="NCBI Taxonomy" id="63359"/>
    <lineage>
        <taxon>Eukaryota</taxon>
        <taxon>Viridiplantae</taxon>
        <taxon>Streptophyta</taxon>
        <taxon>Embryophyta</taxon>
        <taxon>Tracheophyta</taxon>
        <taxon>Spermatophyta</taxon>
        <taxon>Magnoliopsida</taxon>
        <taxon>eudicotyledons</taxon>
        <taxon>Gunneridae</taxon>
        <taxon>Pentapetalae</taxon>
        <taxon>Saxifragales</taxon>
        <taxon>Altingiaceae</taxon>
        <taxon>Liquidambar</taxon>
    </lineage>
</organism>
<dbReference type="InterPro" id="IPR044824">
    <property type="entry name" value="MAIN-like"/>
</dbReference>
<evidence type="ECO:0000313" key="2">
    <source>
        <dbReference type="EMBL" id="KAK9271367.1"/>
    </source>
</evidence>
<evidence type="ECO:0000313" key="3">
    <source>
        <dbReference type="Proteomes" id="UP001415857"/>
    </source>
</evidence>
<dbReference type="GO" id="GO:0010073">
    <property type="term" value="P:meristem maintenance"/>
    <property type="evidence" value="ECO:0007669"/>
    <property type="project" value="InterPro"/>
</dbReference>
<proteinExistence type="predicted"/>
<gene>
    <name evidence="2" type="ORF">L1049_026957</name>
</gene>
<sequence length="360" mass="40531">MFSWSFKNSTYASNVFIKTWFASRLTLEKIHFTISPSPAIRVFDAQQRRLPLTGLRPPTSLPFAVAALRLQQVADSAEFLRYFYILMHHGVDPSTRSSYHTQVMDRGTLDPGPIDGTVLHMQHLHRSHTLWGTQDTSTLTCRKAEKGLWAKPLSPRLLPYLLQAGFYGLHRVGLIRLDRALITALVERWRMETHTFHLPVGETTVTLQDVSIIWGVPIDGPPITGSDESRTMEQWQALCVELLGKAPDPGDFSSGKLRISWIVEHFSTLPDNADDATMLHHARARILHLIGGMLLPDKTQNRVPLMYLPLLSDFNQIGKLSWGSACLASLYRNLCRASKSGTKDIAGPLLLLQVIKFLIY</sequence>
<evidence type="ECO:0000259" key="1">
    <source>
        <dbReference type="Pfam" id="PF10536"/>
    </source>
</evidence>
<reference evidence="2 3" key="1">
    <citation type="journal article" date="2024" name="Plant J.">
        <title>Genome sequences and population genomics reveal climatic adaptation and genomic divergence between two closely related sweetgum species.</title>
        <authorList>
            <person name="Xu W.Q."/>
            <person name="Ren C.Q."/>
            <person name="Zhang X.Y."/>
            <person name="Comes H.P."/>
            <person name="Liu X.H."/>
            <person name="Li Y.G."/>
            <person name="Kettle C.J."/>
            <person name="Jalonen R."/>
            <person name="Gaisberger H."/>
            <person name="Ma Y.Z."/>
            <person name="Qiu Y.X."/>
        </authorList>
    </citation>
    <scope>NUCLEOTIDE SEQUENCE [LARGE SCALE GENOMIC DNA]</scope>
    <source>
        <strain evidence="2">Hangzhou</strain>
    </source>
</reference>
<dbReference type="EMBL" id="JBBPBK010000014">
    <property type="protein sequence ID" value="KAK9271367.1"/>
    <property type="molecule type" value="Genomic_DNA"/>
</dbReference>
<dbReference type="PANTHER" id="PTHR46033">
    <property type="entry name" value="PROTEIN MAIN-LIKE 2"/>
    <property type="match status" value="1"/>
</dbReference>
<dbReference type="AlphaFoldDB" id="A0AAP0NDL3"/>
<feature type="domain" description="Aminotransferase-like plant mobile" evidence="1">
    <location>
        <begin position="165"/>
        <end position="354"/>
    </location>
</feature>
<protein>
    <recommendedName>
        <fullName evidence="1">Aminotransferase-like plant mobile domain-containing protein</fullName>
    </recommendedName>
</protein>
<dbReference type="InterPro" id="IPR019557">
    <property type="entry name" value="AminoTfrase-like_pln_mobile"/>
</dbReference>
<dbReference type="Pfam" id="PF10536">
    <property type="entry name" value="PMD"/>
    <property type="match status" value="1"/>
</dbReference>
<name>A0AAP0NDL3_LIQFO</name>